<evidence type="ECO:0000256" key="9">
    <source>
        <dbReference type="ARBA" id="ARBA00023204"/>
    </source>
</evidence>
<dbReference type="AlphaFoldDB" id="A0A6H1UL66"/>
<accession>A0A6H1UL66</accession>
<organism evidence="18 19">
    <name type="scientific">Ferrimonas lipolytica</name>
    <dbReference type="NCBI Taxonomy" id="2724191"/>
    <lineage>
        <taxon>Bacteria</taxon>
        <taxon>Pseudomonadati</taxon>
        <taxon>Pseudomonadota</taxon>
        <taxon>Gammaproteobacteria</taxon>
        <taxon>Alteromonadales</taxon>
        <taxon>Ferrimonadaceae</taxon>
        <taxon>Ferrimonas</taxon>
    </lineage>
</organism>
<comment type="similarity">
    <text evidence="2">Belongs to the Nudix hydrolase family.</text>
</comment>
<name>A0A6H1UL66_9GAMM</name>
<evidence type="ECO:0000256" key="5">
    <source>
        <dbReference type="ARBA" id="ARBA00022723"/>
    </source>
</evidence>
<dbReference type="GO" id="GO:0046872">
    <property type="term" value="F:metal ion binding"/>
    <property type="evidence" value="ECO:0007669"/>
    <property type="project" value="UniProtKB-KW"/>
</dbReference>
<evidence type="ECO:0000256" key="16">
    <source>
        <dbReference type="ARBA" id="ARBA00042798"/>
    </source>
</evidence>
<evidence type="ECO:0000256" key="10">
    <source>
        <dbReference type="ARBA" id="ARBA00035861"/>
    </source>
</evidence>
<dbReference type="PANTHER" id="PTHR47707">
    <property type="entry name" value="8-OXO-DGTP DIPHOSPHATASE"/>
    <property type="match status" value="1"/>
</dbReference>
<proteinExistence type="inferred from homology"/>
<dbReference type="PANTHER" id="PTHR47707:SF1">
    <property type="entry name" value="NUDIX HYDROLASE FAMILY PROTEIN"/>
    <property type="match status" value="1"/>
</dbReference>
<dbReference type="EC" id="3.6.1.55" evidence="12"/>
<dbReference type="GO" id="GO:0006281">
    <property type="term" value="P:DNA repair"/>
    <property type="evidence" value="ECO:0007669"/>
    <property type="project" value="UniProtKB-KW"/>
</dbReference>
<evidence type="ECO:0000256" key="7">
    <source>
        <dbReference type="ARBA" id="ARBA00022801"/>
    </source>
</evidence>
<evidence type="ECO:0000313" key="19">
    <source>
        <dbReference type="Proteomes" id="UP000501602"/>
    </source>
</evidence>
<gene>
    <name evidence="18" type="ORF">HER31_17545</name>
</gene>
<comment type="cofactor">
    <cofactor evidence="1">
        <name>Mg(2+)</name>
        <dbReference type="ChEBI" id="CHEBI:18420"/>
    </cofactor>
</comment>
<dbReference type="GO" id="GO:0008413">
    <property type="term" value="F:8-oxo-7,8-dihydroguanosine triphosphate pyrophosphatase activity"/>
    <property type="evidence" value="ECO:0007669"/>
    <property type="project" value="TreeGrafter"/>
</dbReference>
<dbReference type="KEGG" id="fes:HER31_17545"/>
<evidence type="ECO:0000256" key="14">
    <source>
        <dbReference type="ARBA" id="ARBA00041592"/>
    </source>
</evidence>
<dbReference type="PROSITE" id="PS51462">
    <property type="entry name" value="NUDIX"/>
    <property type="match status" value="1"/>
</dbReference>
<feature type="domain" description="Nudix hydrolase" evidence="17">
    <location>
        <begin position="1"/>
        <end position="127"/>
    </location>
</feature>
<evidence type="ECO:0000256" key="12">
    <source>
        <dbReference type="ARBA" id="ARBA00038905"/>
    </source>
</evidence>
<dbReference type="Pfam" id="PF14815">
    <property type="entry name" value="NUDIX_4"/>
    <property type="match status" value="1"/>
</dbReference>
<keyword evidence="5" id="KW-0479">Metal-binding</keyword>
<keyword evidence="19" id="KW-1185">Reference proteome</keyword>
<evidence type="ECO:0000256" key="15">
    <source>
        <dbReference type="ARBA" id="ARBA00041979"/>
    </source>
</evidence>
<comment type="catalytic activity">
    <reaction evidence="11">
        <text>8-oxo-GTP + H2O = 8-oxo-GMP + diphosphate + H(+)</text>
        <dbReference type="Rhea" id="RHEA:67616"/>
        <dbReference type="ChEBI" id="CHEBI:15377"/>
        <dbReference type="ChEBI" id="CHEBI:15378"/>
        <dbReference type="ChEBI" id="CHEBI:33019"/>
        <dbReference type="ChEBI" id="CHEBI:143553"/>
        <dbReference type="ChEBI" id="CHEBI:145694"/>
    </reaction>
</comment>
<comment type="catalytic activity">
    <reaction evidence="10">
        <text>8-oxo-dGTP + H2O = 8-oxo-dGMP + diphosphate + H(+)</text>
        <dbReference type="Rhea" id="RHEA:31575"/>
        <dbReference type="ChEBI" id="CHEBI:15377"/>
        <dbReference type="ChEBI" id="CHEBI:15378"/>
        <dbReference type="ChEBI" id="CHEBI:33019"/>
        <dbReference type="ChEBI" id="CHEBI:63224"/>
        <dbReference type="ChEBI" id="CHEBI:77896"/>
        <dbReference type="EC" id="3.6.1.55"/>
    </reaction>
</comment>
<sequence length="128" mass="14322">MKVINVAIGLVLHDDKVLVALRQQNQHQGGLWEYPGGKVELNETFDEALIRELAEEVDVHATAAELFWQTQHDYGDRIINLKAFKVIKWHGTAVSKEGNQTQWVALDQLMALPMPAANQPLNLQLASA</sequence>
<keyword evidence="4" id="KW-0235">DNA replication</keyword>
<dbReference type="SUPFAM" id="SSF55811">
    <property type="entry name" value="Nudix"/>
    <property type="match status" value="1"/>
</dbReference>
<evidence type="ECO:0000256" key="8">
    <source>
        <dbReference type="ARBA" id="ARBA00022842"/>
    </source>
</evidence>
<evidence type="ECO:0000256" key="6">
    <source>
        <dbReference type="ARBA" id="ARBA00022763"/>
    </source>
</evidence>
<reference evidence="18 19" key="1">
    <citation type="submission" date="2020-04" db="EMBL/GenBank/DDBJ databases">
        <title>Ferrimonas sp. S7 isolated from sea water.</title>
        <authorList>
            <person name="Bae S.S."/>
            <person name="Baek K."/>
        </authorList>
    </citation>
    <scope>NUCLEOTIDE SEQUENCE [LARGE SCALE GENOMIC DNA]</scope>
    <source>
        <strain evidence="18 19">S7</strain>
    </source>
</reference>
<evidence type="ECO:0000256" key="4">
    <source>
        <dbReference type="ARBA" id="ARBA00022705"/>
    </source>
</evidence>
<keyword evidence="9" id="KW-0234">DNA repair</keyword>
<evidence type="ECO:0000256" key="13">
    <source>
        <dbReference type="ARBA" id="ARBA00040794"/>
    </source>
</evidence>
<dbReference type="Proteomes" id="UP000501602">
    <property type="component" value="Chromosome"/>
</dbReference>
<keyword evidence="3" id="KW-0515">Mutator protein</keyword>
<dbReference type="Gene3D" id="3.90.79.10">
    <property type="entry name" value="Nucleoside Triphosphate Pyrophosphohydrolase"/>
    <property type="match status" value="1"/>
</dbReference>
<dbReference type="GO" id="GO:0035539">
    <property type="term" value="F:8-oxo-7,8-dihydrodeoxyguanosine triphosphate pyrophosphatase activity"/>
    <property type="evidence" value="ECO:0007669"/>
    <property type="project" value="UniProtKB-EC"/>
</dbReference>
<keyword evidence="6" id="KW-0227">DNA damage</keyword>
<keyword evidence="8" id="KW-0460">Magnesium</keyword>
<evidence type="ECO:0000256" key="11">
    <source>
        <dbReference type="ARBA" id="ARBA00036904"/>
    </source>
</evidence>
<protein>
    <recommendedName>
        <fullName evidence="13">8-oxo-dGTP diphosphatase</fullName>
        <ecNumber evidence="12">3.6.1.55</ecNumber>
    </recommendedName>
    <alternativeName>
        <fullName evidence="16">7,8-dihydro-8-oxoguanine-triphosphatase</fullName>
    </alternativeName>
    <alternativeName>
        <fullName evidence="15">Mutator protein MutT</fullName>
    </alternativeName>
    <alternativeName>
        <fullName evidence="14">dGTP pyrophosphohydrolase</fullName>
    </alternativeName>
</protein>
<dbReference type="InterPro" id="IPR000086">
    <property type="entry name" value="NUDIX_hydrolase_dom"/>
</dbReference>
<dbReference type="GO" id="GO:0006260">
    <property type="term" value="P:DNA replication"/>
    <property type="evidence" value="ECO:0007669"/>
    <property type="project" value="UniProtKB-KW"/>
</dbReference>
<evidence type="ECO:0000256" key="2">
    <source>
        <dbReference type="ARBA" id="ARBA00005582"/>
    </source>
</evidence>
<dbReference type="EMBL" id="CP051180">
    <property type="protein sequence ID" value="QIZ78542.1"/>
    <property type="molecule type" value="Genomic_DNA"/>
</dbReference>
<dbReference type="InterPro" id="IPR020084">
    <property type="entry name" value="NUDIX_hydrolase_CS"/>
</dbReference>
<dbReference type="InterPro" id="IPR029119">
    <property type="entry name" value="MutY_C"/>
</dbReference>
<dbReference type="PRINTS" id="PR00502">
    <property type="entry name" value="NUDIXFAMILY"/>
</dbReference>
<evidence type="ECO:0000313" key="18">
    <source>
        <dbReference type="EMBL" id="QIZ78542.1"/>
    </source>
</evidence>
<evidence type="ECO:0000256" key="3">
    <source>
        <dbReference type="ARBA" id="ARBA00022457"/>
    </source>
</evidence>
<dbReference type="GO" id="GO:0044716">
    <property type="term" value="F:8-oxo-GDP phosphatase activity"/>
    <property type="evidence" value="ECO:0007669"/>
    <property type="project" value="TreeGrafter"/>
</dbReference>
<evidence type="ECO:0000256" key="1">
    <source>
        <dbReference type="ARBA" id="ARBA00001946"/>
    </source>
</evidence>
<dbReference type="InterPro" id="IPR020476">
    <property type="entry name" value="Nudix_hydrolase"/>
</dbReference>
<dbReference type="PROSITE" id="PS00893">
    <property type="entry name" value="NUDIX_BOX"/>
    <property type="match status" value="1"/>
</dbReference>
<dbReference type="GO" id="GO:0044715">
    <property type="term" value="F:8-oxo-dGDP phosphatase activity"/>
    <property type="evidence" value="ECO:0007669"/>
    <property type="project" value="TreeGrafter"/>
</dbReference>
<evidence type="ECO:0000259" key="17">
    <source>
        <dbReference type="PROSITE" id="PS51462"/>
    </source>
</evidence>
<dbReference type="CDD" id="cd03425">
    <property type="entry name" value="NUDIX_MutT_NudA_like"/>
    <property type="match status" value="1"/>
</dbReference>
<dbReference type="InterPro" id="IPR047127">
    <property type="entry name" value="MutT-like"/>
</dbReference>
<keyword evidence="7 18" id="KW-0378">Hydrolase</keyword>
<dbReference type="InterPro" id="IPR015797">
    <property type="entry name" value="NUDIX_hydrolase-like_dom_sf"/>
</dbReference>
<dbReference type="RefSeq" id="WP_168662604.1">
    <property type="nucleotide sequence ID" value="NZ_CP051180.1"/>
</dbReference>